<evidence type="ECO:0000259" key="7">
    <source>
        <dbReference type="PROSITE" id="PS51194"/>
    </source>
</evidence>
<dbReference type="Pfam" id="PF00271">
    <property type="entry name" value="Helicase_C"/>
    <property type="match status" value="1"/>
</dbReference>
<feature type="compositionally biased region" description="Acidic residues" evidence="5">
    <location>
        <begin position="328"/>
        <end position="363"/>
    </location>
</feature>
<dbReference type="InterPro" id="IPR012961">
    <property type="entry name" value="Ski2/MTR4_C"/>
</dbReference>
<dbReference type="KEGG" id="bpg:Bathy08g01440"/>
<dbReference type="eggNOG" id="KOG0947">
    <property type="taxonomic scope" value="Eukaryota"/>
</dbReference>
<feature type="region of interest" description="Disordered" evidence="5">
    <location>
        <begin position="238"/>
        <end position="276"/>
    </location>
</feature>
<accession>K8EHX7</accession>
<evidence type="ECO:0000256" key="4">
    <source>
        <dbReference type="ARBA" id="ARBA00022840"/>
    </source>
</evidence>
<sequence length="1503" mass="166677">MQFPPPPPPSSSSSDVEKYLLFFAQSQNGKNVTCVALNDENEKEKDIAEKLMRVMTPPSSSNPPFVLPVDSAPKESLLAISRSFAEKERREEKEKSVDEEMAKSARRTLERLLARKTEDDMIHYYDDIVGKKIPIASARSVNVNVMPSRDNDGESKSGFTIEEEDEATLARREDAYAFFGGDANGGGGRSDFVRGSTRNAPHLPGGMDEIAEKTEKFRMERRKRAHRFWLEEYVGVGEGDDGHSSRGCAPPGFERSVISGRERRATDTIDAFDEERASGVRGGEIAAAAMERDQEMKRKAENVAKRLGVLTFEDVLENDWMEYKKEAEEDEEEEEEEDEEEEEEEEGSGEDLDDDDGEDDDPIESLLREHDQQSTSVATQLAKDVKEEMKKIEKWAITTPIPDVDAFYRSTVGNSPAKTFPFELDAFQKEAIARIERDECVFVAAHTSAGKTVVAEYAFALAQKRCARAIYTSPIKTISNQKFRDFTDAGFDVGLLTGDVSVKPESSCLIMTTEILRSMLYRGADIIKDVEWVVFDEVHYVNDRERGVVWEEVIIMLPKHVGIVMLSATVPNVREFAGWVGKTKRKKVFITGTKKRPVPLEHELYFGGDDPDKDFHLVGEKEQFLPLGYQKALKAKERKDMGVKAALLKDQGLNKQEVKKPNAGRGGGSGAGSRNRTQQREGFVKQSVKTTGSGQSTKTNTGKNQWVELIRTLEKKLFLPMVVFAFSKRKCDLLADGITGVDLTTSKEKHETHIFCEKALSRLSPADRTLPQVTRVRELLSRGLGVHHAGLLPIVKEIVEMLFCRGNVKVLFSTETFAMGVNAPARCVCFESLRKHDGQEFRFLLPGEYTQMAGRAGRRGKDTVGTVILSCWDNFPTENTLRKLLVGTATKLESQFRLTFAMILNVARAEDLKVEDVLARSFAEFHAQKTVGNRESRLRHAIISLTRARDLISTEASRDPFNWTRAVVCSRAAKLLKELGERANEAIVKSRGFREALGSPGRVVLVKDDKGGFARFAVALRVIKEEKDGDVKRSVVVMAIKDEGHDDDFQDDDDLDASVVDTQLSKGEDEDAGGSSNLRLVSKKKKHDDDDDDDMFGGFGGGKSKRGGKKMGGGGGGGGGLSKASSAQLTSNQPAISEENAQLPKDLPWRKRAGGFDYVVFVIRDIDIYAVTALKLQDVDAYAILDDASPPRKADQRAAATRVLSVLEHETKSIRNKQDDDTPSSSLLLQTLDPTKDLKITNVDDAEACRRHAEALAQLPSMPTDVDSKRLSQWSRLLDCERHLLHQIDQLKFGLSDANLALTPDFETKTRVLKYMGYLDEARAVTLKGRVACELSTGDELIGAEIVFGGCLEKLTPAEAAALLSALVFQEKNASAPDYDALPVNLKDSIALANTLAIRAGDIQRDFGLSVIGDEYCAENLKFGLSEVVYRWAMMDPFSEICQLTDVPEGTIVRTITRLNETCRDVKNVARIIGDASLSQKMEDAMALIRRDIVFSASLYVGS</sequence>
<dbReference type="PROSITE" id="PS51192">
    <property type="entry name" value="HELICASE_ATP_BIND_1"/>
    <property type="match status" value="1"/>
</dbReference>
<feature type="region of interest" description="Disordered" evidence="5">
    <location>
        <begin position="654"/>
        <end position="700"/>
    </location>
</feature>
<name>K8EHX7_9CHLO</name>
<dbReference type="InterPro" id="IPR050699">
    <property type="entry name" value="RNA-DNA_Helicase"/>
</dbReference>
<evidence type="ECO:0000313" key="8">
    <source>
        <dbReference type="EMBL" id="CCO17631.1"/>
    </source>
</evidence>
<dbReference type="Pfam" id="PF00270">
    <property type="entry name" value="DEAD"/>
    <property type="match status" value="1"/>
</dbReference>
<feature type="domain" description="Helicase ATP-binding" evidence="6">
    <location>
        <begin position="432"/>
        <end position="588"/>
    </location>
</feature>
<keyword evidence="1" id="KW-0547">Nucleotide-binding</keyword>
<dbReference type="GO" id="GO:0055087">
    <property type="term" value="C:Ski complex"/>
    <property type="evidence" value="ECO:0007669"/>
    <property type="project" value="TreeGrafter"/>
</dbReference>
<dbReference type="SMART" id="SM00487">
    <property type="entry name" value="DEXDc"/>
    <property type="match status" value="1"/>
</dbReference>
<protein>
    <submittedName>
        <fullName evidence="8">Uncharacterized protein</fullName>
    </submittedName>
</protein>
<dbReference type="GO" id="GO:0003676">
    <property type="term" value="F:nucleic acid binding"/>
    <property type="evidence" value="ECO:0007669"/>
    <property type="project" value="InterPro"/>
</dbReference>
<dbReference type="SUPFAM" id="SSF52540">
    <property type="entry name" value="P-loop containing nucleoside triphosphate hydrolases"/>
    <property type="match status" value="1"/>
</dbReference>
<dbReference type="InterPro" id="IPR011545">
    <property type="entry name" value="DEAD/DEAH_box_helicase_dom"/>
</dbReference>
<dbReference type="EMBL" id="FO082271">
    <property type="protein sequence ID" value="CCO17631.1"/>
    <property type="molecule type" value="Genomic_DNA"/>
</dbReference>
<reference evidence="8 9" key="1">
    <citation type="submission" date="2011-10" db="EMBL/GenBank/DDBJ databases">
        <authorList>
            <person name="Genoscope - CEA"/>
        </authorList>
    </citation>
    <scope>NUCLEOTIDE SEQUENCE [LARGE SCALE GENOMIC DNA]</scope>
    <source>
        <strain evidence="8 9">RCC 1105</strain>
    </source>
</reference>
<feature type="region of interest" description="Disordered" evidence="5">
    <location>
        <begin position="1063"/>
        <end position="1142"/>
    </location>
</feature>
<dbReference type="GO" id="GO:0016787">
    <property type="term" value="F:hydrolase activity"/>
    <property type="evidence" value="ECO:0007669"/>
    <property type="project" value="UniProtKB-KW"/>
</dbReference>
<dbReference type="OrthoDB" id="64767at2759"/>
<feature type="region of interest" description="Disordered" evidence="5">
    <location>
        <begin position="187"/>
        <end position="207"/>
    </location>
</feature>
<dbReference type="GO" id="GO:0070478">
    <property type="term" value="P:nuclear-transcribed mRNA catabolic process, 3'-5' exonucleolytic nonsense-mediated decay"/>
    <property type="evidence" value="ECO:0007669"/>
    <property type="project" value="TreeGrafter"/>
</dbReference>
<feature type="domain" description="Helicase C-terminal" evidence="7">
    <location>
        <begin position="705"/>
        <end position="904"/>
    </location>
</feature>
<dbReference type="CDD" id="cd18795">
    <property type="entry name" value="SF2_C_Ski2"/>
    <property type="match status" value="1"/>
</dbReference>
<feature type="compositionally biased region" description="Polar residues" evidence="5">
    <location>
        <begin position="1123"/>
        <end position="1135"/>
    </location>
</feature>
<evidence type="ECO:0000256" key="1">
    <source>
        <dbReference type="ARBA" id="ARBA00022741"/>
    </source>
</evidence>
<dbReference type="Gene3D" id="3.40.50.300">
    <property type="entry name" value="P-loop containing nucleotide triphosphate hydrolases"/>
    <property type="match status" value="2"/>
</dbReference>
<gene>
    <name evidence="8" type="ORF">Bathy08g01440</name>
</gene>
<dbReference type="Gene3D" id="1.10.3380.30">
    <property type="match status" value="1"/>
</dbReference>
<dbReference type="GeneID" id="19014123"/>
<evidence type="ECO:0000256" key="3">
    <source>
        <dbReference type="ARBA" id="ARBA00022806"/>
    </source>
</evidence>
<feature type="compositionally biased region" description="Polar residues" evidence="5">
    <location>
        <begin position="687"/>
        <end position="700"/>
    </location>
</feature>
<evidence type="ECO:0000256" key="2">
    <source>
        <dbReference type="ARBA" id="ARBA00022801"/>
    </source>
</evidence>
<dbReference type="PANTHER" id="PTHR12131">
    <property type="entry name" value="ATP-DEPENDENT RNA AND DNA HELICASE"/>
    <property type="match status" value="1"/>
</dbReference>
<dbReference type="InterPro" id="IPR027417">
    <property type="entry name" value="P-loop_NTPase"/>
</dbReference>
<dbReference type="Proteomes" id="UP000198341">
    <property type="component" value="Chromosome 8"/>
</dbReference>
<dbReference type="FunFam" id="3.40.50.300:FF:000354">
    <property type="entry name" value="ATP-dependent RNA helicase SKI2"/>
    <property type="match status" value="1"/>
</dbReference>
<feature type="compositionally biased region" description="Gly residues" evidence="5">
    <location>
        <begin position="1110"/>
        <end position="1121"/>
    </location>
</feature>
<evidence type="ECO:0000313" key="9">
    <source>
        <dbReference type="Proteomes" id="UP000198341"/>
    </source>
</evidence>
<dbReference type="SMART" id="SM00490">
    <property type="entry name" value="HELICc"/>
    <property type="match status" value="1"/>
</dbReference>
<dbReference type="GO" id="GO:0004386">
    <property type="term" value="F:helicase activity"/>
    <property type="evidence" value="ECO:0007669"/>
    <property type="project" value="UniProtKB-KW"/>
</dbReference>
<dbReference type="PANTHER" id="PTHR12131:SF24">
    <property type="entry name" value="DEXH-BOX ATP-DEPENDENT RNA HELICASE DEXH11"/>
    <property type="match status" value="1"/>
</dbReference>
<proteinExistence type="predicted"/>
<dbReference type="SMART" id="SM01142">
    <property type="entry name" value="DSHCT"/>
    <property type="match status" value="1"/>
</dbReference>
<keyword evidence="2" id="KW-0378">Hydrolase</keyword>
<feature type="region of interest" description="Disordered" evidence="5">
    <location>
        <begin position="325"/>
        <end position="381"/>
    </location>
</feature>
<keyword evidence="9" id="KW-1185">Reference proteome</keyword>
<dbReference type="RefSeq" id="XP_007511510.1">
    <property type="nucleotide sequence ID" value="XM_007511448.1"/>
</dbReference>
<keyword evidence="3" id="KW-0347">Helicase</keyword>
<evidence type="ECO:0000259" key="6">
    <source>
        <dbReference type="PROSITE" id="PS51192"/>
    </source>
</evidence>
<dbReference type="PROSITE" id="PS51194">
    <property type="entry name" value="HELICASE_CTER"/>
    <property type="match status" value="1"/>
</dbReference>
<keyword evidence="4" id="KW-0067">ATP-binding</keyword>
<dbReference type="Pfam" id="PF08148">
    <property type="entry name" value="DSHCT"/>
    <property type="match status" value="1"/>
</dbReference>
<dbReference type="GO" id="GO:0005524">
    <property type="term" value="F:ATP binding"/>
    <property type="evidence" value="ECO:0007669"/>
    <property type="project" value="UniProtKB-KW"/>
</dbReference>
<organism evidence="8 9">
    <name type="scientific">Bathycoccus prasinos</name>
    <dbReference type="NCBI Taxonomy" id="41875"/>
    <lineage>
        <taxon>Eukaryota</taxon>
        <taxon>Viridiplantae</taxon>
        <taxon>Chlorophyta</taxon>
        <taxon>Mamiellophyceae</taxon>
        <taxon>Mamiellales</taxon>
        <taxon>Bathycoccaceae</taxon>
        <taxon>Bathycoccus</taxon>
    </lineage>
</organism>
<evidence type="ECO:0000256" key="5">
    <source>
        <dbReference type="SAM" id="MobiDB-lite"/>
    </source>
</evidence>
<dbReference type="InterPro" id="IPR001650">
    <property type="entry name" value="Helicase_C-like"/>
</dbReference>
<dbReference type="InterPro" id="IPR014001">
    <property type="entry name" value="Helicase_ATP-bd"/>
</dbReference>
<dbReference type="STRING" id="41875.K8EHX7"/>